<feature type="domain" description="ABC3 transporter permease C-terminal" evidence="8">
    <location>
        <begin position="374"/>
        <end position="490"/>
    </location>
</feature>
<organism evidence="10 11">
    <name type="scientific">Spirosoma arboris</name>
    <dbReference type="NCBI Taxonomy" id="2682092"/>
    <lineage>
        <taxon>Bacteria</taxon>
        <taxon>Pseudomonadati</taxon>
        <taxon>Bacteroidota</taxon>
        <taxon>Cytophagia</taxon>
        <taxon>Cytophagales</taxon>
        <taxon>Cytophagaceae</taxon>
        <taxon>Spirosoma</taxon>
    </lineage>
</organism>
<feature type="transmembrane region" description="Helical" evidence="7">
    <location>
        <begin position="843"/>
        <end position="863"/>
    </location>
</feature>
<feature type="domain" description="ABC3 transporter permease C-terminal" evidence="8">
    <location>
        <begin position="760"/>
        <end position="873"/>
    </location>
</feature>
<keyword evidence="2" id="KW-1003">Cell membrane</keyword>
<dbReference type="PANTHER" id="PTHR30572">
    <property type="entry name" value="MEMBRANE COMPONENT OF TRANSPORTER-RELATED"/>
    <property type="match status" value="1"/>
</dbReference>
<dbReference type="InterPro" id="IPR047699">
    <property type="entry name" value="Permease_put_prefix"/>
</dbReference>
<comment type="caution">
    <text evidence="10">The sequence shown here is derived from an EMBL/GenBank/DDBJ whole genome shotgun (WGS) entry which is preliminary data.</text>
</comment>
<feature type="transmembrane region" description="Helical" evidence="7">
    <location>
        <begin position="368"/>
        <end position="390"/>
    </location>
</feature>
<evidence type="ECO:0000313" key="10">
    <source>
        <dbReference type="EMBL" id="MVM32552.1"/>
    </source>
</evidence>
<comment type="subcellular location">
    <subcellularLocation>
        <location evidence="1">Cell membrane</location>
        <topology evidence="1">Multi-pass membrane protein</topology>
    </subcellularLocation>
</comment>
<sequence length="880" mass="99231">MAPPPLADRLLRFFCAPHRLEEVQGDLHEEFAYQVEQIGERRARWRYWRDVLGFIKPPTGWSFAIKRKSEAYSTTHLINPVMIRNYLKIAFRSLTKNKAYSFINISGLAVGMTVALLIGLWVYDELTFNTYHENYGRIAQVMNQRTVNGEILTNHGVSIPLRKELQSQYGTDFKNILLASWTTRHILTFGNTKLTKMGNFMSPETPELLTLKMLKGSRSGLQEPSSILLSESVAKALFGSVNPLNKLVKIDNQLAVKVTGVYEDLPYNSDFQELLFIAPWDLYVSSTGWVKQAQDENEWAQNSFQIFVQLAEKATMEAVSEKIRQIQRGKGDKDEDKFNRELTLYPMSRWHLYSDWTNGINAGGRIEFVWLFGIIGLFVLTLACINFMNLSTARSEKRAKEIGIRKAIGSRRRQLISQFFSESFLVVGIASVLALLLAQLSLPFFNDVASKKMIIPWVSPFFWAFGLGFCLLTGILAGSYPALYLSSFQPIKVLKGTLLGIGNRRMAVIPRKVLVVLQFTVSVTLIVGTIVVYRQILHAKNRPIGYNREGLIMMRIYTPDIHDHFDAVHDELVKTGTVVSIAESQGPPTDIWSMNTGFNWKGKDPSLQTEFVTVGVSHDYGKTVGWKFSAGRDFSRTFSTDSSGIVINKAAVKFMGLKQPIGEAVLWNDRRFNVIGVVDDMLMSSPYEPVKQAVYFIQRRSAPFVTIRINPTASATQALQAIETVFKKYSPSSPFNYDFVDTEYALKFATEERIGTLASFFAILAIFISCLGLFGLASFMAEQRTKEIGIRKVLGASVLNVWGLLSKDFVLLVLIAFAIASPIAYYFLDNWLQKYDYRTDISWWIFAASGAGALLVTLLTISFQSIKAALMNPVKSLRSE</sequence>
<dbReference type="Proteomes" id="UP000436006">
    <property type="component" value="Unassembled WGS sequence"/>
</dbReference>
<evidence type="ECO:0000256" key="5">
    <source>
        <dbReference type="ARBA" id="ARBA00023136"/>
    </source>
</evidence>
<evidence type="ECO:0000256" key="1">
    <source>
        <dbReference type="ARBA" id="ARBA00004651"/>
    </source>
</evidence>
<dbReference type="RefSeq" id="WP_157587283.1">
    <property type="nucleotide sequence ID" value="NZ_WPIN01000008.1"/>
</dbReference>
<dbReference type="Pfam" id="PF12704">
    <property type="entry name" value="MacB_PCD"/>
    <property type="match status" value="2"/>
</dbReference>
<evidence type="ECO:0000259" key="8">
    <source>
        <dbReference type="Pfam" id="PF02687"/>
    </source>
</evidence>
<feature type="domain" description="MacB-like periplasmic core" evidence="9">
    <location>
        <begin position="101"/>
        <end position="326"/>
    </location>
</feature>
<protein>
    <submittedName>
        <fullName evidence="10">FtsX-like permease family protein</fullName>
    </submittedName>
</protein>
<feature type="domain" description="MacB-like periplasmic core" evidence="9">
    <location>
        <begin position="520"/>
        <end position="724"/>
    </location>
</feature>
<feature type="transmembrane region" description="Helical" evidence="7">
    <location>
        <begin position="757"/>
        <end position="781"/>
    </location>
</feature>
<feature type="transmembrane region" description="Helical" evidence="7">
    <location>
        <begin position="809"/>
        <end position="828"/>
    </location>
</feature>
<dbReference type="Pfam" id="PF02687">
    <property type="entry name" value="FtsX"/>
    <property type="match status" value="2"/>
</dbReference>
<dbReference type="GO" id="GO:0022857">
    <property type="term" value="F:transmembrane transporter activity"/>
    <property type="evidence" value="ECO:0007669"/>
    <property type="project" value="TreeGrafter"/>
</dbReference>
<dbReference type="InterPro" id="IPR025857">
    <property type="entry name" value="MacB_PCD"/>
</dbReference>
<evidence type="ECO:0000259" key="9">
    <source>
        <dbReference type="Pfam" id="PF12704"/>
    </source>
</evidence>
<evidence type="ECO:0000256" key="4">
    <source>
        <dbReference type="ARBA" id="ARBA00022989"/>
    </source>
</evidence>
<feature type="transmembrane region" description="Helical" evidence="7">
    <location>
        <begin position="419"/>
        <end position="441"/>
    </location>
</feature>
<dbReference type="InterPro" id="IPR003838">
    <property type="entry name" value="ABC3_permease_C"/>
</dbReference>
<feature type="transmembrane region" description="Helical" evidence="7">
    <location>
        <begin position="102"/>
        <end position="123"/>
    </location>
</feature>
<feature type="transmembrane region" description="Helical" evidence="7">
    <location>
        <begin position="461"/>
        <end position="485"/>
    </location>
</feature>
<dbReference type="NCBIfam" id="NF038404">
    <property type="entry name" value="perm_prefix_2"/>
    <property type="match status" value="1"/>
</dbReference>
<dbReference type="EMBL" id="WPIN01000008">
    <property type="protein sequence ID" value="MVM32552.1"/>
    <property type="molecule type" value="Genomic_DNA"/>
</dbReference>
<keyword evidence="5 7" id="KW-0472">Membrane</keyword>
<feature type="transmembrane region" description="Helical" evidence="7">
    <location>
        <begin position="513"/>
        <end position="533"/>
    </location>
</feature>
<reference evidence="10 11" key="1">
    <citation type="submission" date="2019-12" db="EMBL/GenBank/DDBJ databases">
        <title>Spirosoma sp. HMF4905 genome sequencing and assembly.</title>
        <authorList>
            <person name="Kang H."/>
            <person name="Cha I."/>
            <person name="Kim H."/>
            <person name="Joh K."/>
        </authorList>
    </citation>
    <scope>NUCLEOTIDE SEQUENCE [LARGE SCALE GENOMIC DNA]</scope>
    <source>
        <strain evidence="10 11">HMF4905</strain>
    </source>
</reference>
<evidence type="ECO:0000256" key="3">
    <source>
        <dbReference type="ARBA" id="ARBA00022692"/>
    </source>
</evidence>
<dbReference type="GO" id="GO:0005886">
    <property type="term" value="C:plasma membrane"/>
    <property type="evidence" value="ECO:0007669"/>
    <property type="project" value="UniProtKB-SubCell"/>
</dbReference>
<name>A0A7K1SFH1_9BACT</name>
<keyword evidence="4 7" id="KW-1133">Transmembrane helix</keyword>
<keyword evidence="11" id="KW-1185">Reference proteome</keyword>
<dbReference type="AlphaFoldDB" id="A0A7K1SFH1"/>
<dbReference type="InterPro" id="IPR050250">
    <property type="entry name" value="Macrolide_Exporter_MacB"/>
</dbReference>
<evidence type="ECO:0000313" key="11">
    <source>
        <dbReference type="Proteomes" id="UP000436006"/>
    </source>
</evidence>
<evidence type="ECO:0000256" key="2">
    <source>
        <dbReference type="ARBA" id="ARBA00022475"/>
    </source>
</evidence>
<proteinExistence type="inferred from homology"/>
<dbReference type="PANTHER" id="PTHR30572:SF4">
    <property type="entry name" value="ABC TRANSPORTER PERMEASE YTRF"/>
    <property type="match status" value="1"/>
</dbReference>
<evidence type="ECO:0000256" key="6">
    <source>
        <dbReference type="ARBA" id="ARBA00038076"/>
    </source>
</evidence>
<gene>
    <name evidence="10" type="ORF">GO755_21105</name>
</gene>
<accession>A0A7K1SFH1</accession>
<evidence type="ECO:0000256" key="7">
    <source>
        <dbReference type="SAM" id="Phobius"/>
    </source>
</evidence>
<keyword evidence="3 7" id="KW-0812">Transmembrane</keyword>
<comment type="similarity">
    <text evidence="6">Belongs to the ABC-4 integral membrane protein family.</text>
</comment>